<comment type="pathway">
    <text evidence="1">Amino-acid biosynthesis; L-methionine biosynthesis via salvage pathway; S-methyl-5-thio-alpha-D-ribose 1-phosphate from S-methyl-5'-thioadenosine (hydrolase route): step 1/2.</text>
</comment>
<dbReference type="GO" id="GO:0008930">
    <property type="term" value="F:methylthioadenosine nucleosidase activity"/>
    <property type="evidence" value="ECO:0007669"/>
    <property type="project" value="InterPro"/>
</dbReference>
<dbReference type="Gene3D" id="3.40.50.1580">
    <property type="entry name" value="Nucleoside phosphorylase domain"/>
    <property type="match status" value="1"/>
</dbReference>
<dbReference type="CDD" id="cd09008">
    <property type="entry name" value="MTAN"/>
    <property type="match status" value="1"/>
</dbReference>
<keyword evidence="5" id="KW-0486">Methionine biosynthesis</keyword>
<evidence type="ECO:0000256" key="5">
    <source>
        <dbReference type="ARBA" id="ARBA00023167"/>
    </source>
</evidence>
<sequence length="233" mass="25671">MKLIGIIGAMDEEIQIVKEKMELKEKVELAGMTFYKGNLVGKDIVVVRSGIGKVNAAVCTQILISNFHVDAIINTGVAGAIHDELEVGDIVISKDVIEHDFDVTGFGGYKLGQIPRMDEYIFKADEKLVKVAVEASKKESVKYKTTIGRIVSGDVFVACPDKKGFLWKEFEGYCAEMESAAIGHTCYLNKVPFVIIRAMSDKADGTAHVNFNEFVQESANNSVEIVLYMLTHI</sequence>
<dbReference type="Pfam" id="PF01048">
    <property type="entry name" value="PNP_UDP_1"/>
    <property type="match status" value="1"/>
</dbReference>
<keyword evidence="4 7" id="KW-0378">Hydrolase</keyword>
<dbReference type="KEGG" id="crs:FQB35_06145"/>
<dbReference type="InterPro" id="IPR000845">
    <property type="entry name" value="Nucleoside_phosphorylase_d"/>
</dbReference>
<dbReference type="SUPFAM" id="SSF53167">
    <property type="entry name" value="Purine and uridine phosphorylases"/>
    <property type="match status" value="1"/>
</dbReference>
<dbReference type="EC" id="3.2.2.9" evidence="2"/>
<name>A0A5C0SBP3_CRATE</name>
<dbReference type="GO" id="GO:0019284">
    <property type="term" value="P:L-methionine salvage from S-adenosylmethionine"/>
    <property type="evidence" value="ECO:0007669"/>
    <property type="project" value="TreeGrafter"/>
</dbReference>
<evidence type="ECO:0000259" key="6">
    <source>
        <dbReference type="Pfam" id="PF01048"/>
    </source>
</evidence>
<dbReference type="RefSeq" id="WP_148809138.1">
    <property type="nucleotide sequence ID" value="NZ_CP042243.1"/>
</dbReference>
<keyword evidence="7" id="KW-0326">Glycosidase</keyword>
<dbReference type="PANTHER" id="PTHR46832:SF1">
    <property type="entry name" value="5'-METHYLTHIOADENOSINE_S-ADENOSYLHOMOCYSTEINE NUCLEOSIDASE"/>
    <property type="match status" value="1"/>
</dbReference>
<gene>
    <name evidence="7" type="ORF">FQB35_06145</name>
</gene>
<dbReference type="GO" id="GO:0009164">
    <property type="term" value="P:nucleoside catabolic process"/>
    <property type="evidence" value="ECO:0007669"/>
    <property type="project" value="InterPro"/>
</dbReference>
<evidence type="ECO:0000256" key="3">
    <source>
        <dbReference type="ARBA" id="ARBA00022605"/>
    </source>
</evidence>
<dbReference type="Proteomes" id="UP000324646">
    <property type="component" value="Chromosome"/>
</dbReference>
<evidence type="ECO:0000256" key="1">
    <source>
        <dbReference type="ARBA" id="ARBA00004945"/>
    </source>
</evidence>
<protein>
    <recommendedName>
        <fullName evidence="2">adenosylhomocysteine nucleosidase</fullName>
        <ecNumber evidence="2">3.2.2.9</ecNumber>
    </recommendedName>
</protein>
<dbReference type="NCBIfam" id="NF004079">
    <property type="entry name" value="PRK05584.1"/>
    <property type="match status" value="1"/>
</dbReference>
<accession>A0A5C0SBP3</accession>
<evidence type="ECO:0000256" key="4">
    <source>
        <dbReference type="ARBA" id="ARBA00022801"/>
    </source>
</evidence>
<proteinExistence type="predicted"/>
<reference evidence="7 8" key="1">
    <citation type="submission" date="2019-07" db="EMBL/GenBank/DDBJ databases">
        <title>Complete genome of Crassaminicella thermophila SY095.</title>
        <authorList>
            <person name="Li X."/>
        </authorList>
    </citation>
    <scope>NUCLEOTIDE SEQUENCE [LARGE SCALE GENOMIC DNA]</scope>
    <source>
        <strain evidence="7 8">SY095</strain>
    </source>
</reference>
<dbReference type="UniPathway" id="UPA00904">
    <property type="reaction ID" value="UER00871"/>
</dbReference>
<evidence type="ECO:0000256" key="2">
    <source>
        <dbReference type="ARBA" id="ARBA00011974"/>
    </source>
</evidence>
<dbReference type="PANTHER" id="PTHR46832">
    <property type="entry name" value="5'-METHYLTHIOADENOSINE/S-ADENOSYLHOMOCYSTEINE NUCLEOSIDASE"/>
    <property type="match status" value="1"/>
</dbReference>
<keyword evidence="3" id="KW-0028">Amino-acid biosynthesis</keyword>
<dbReference type="GO" id="GO:0019509">
    <property type="term" value="P:L-methionine salvage from methylthioadenosine"/>
    <property type="evidence" value="ECO:0007669"/>
    <property type="project" value="UniProtKB-UniPathway"/>
</dbReference>
<dbReference type="InterPro" id="IPR035994">
    <property type="entry name" value="Nucleoside_phosphorylase_sf"/>
</dbReference>
<dbReference type="GO" id="GO:0008782">
    <property type="term" value="F:adenosylhomocysteine nucleosidase activity"/>
    <property type="evidence" value="ECO:0007669"/>
    <property type="project" value="UniProtKB-EC"/>
</dbReference>
<dbReference type="OrthoDB" id="9792278at2"/>
<dbReference type="InterPro" id="IPR010049">
    <property type="entry name" value="MTA_SAH_Nsdase"/>
</dbReference>
<dbReference type="GO" id="GO:0005829">
    <property type="term" value="C:cytosol"/>
    <property type="evidence" value="ECO:0007669"/>
    <property type="project" value="TreeGrafter"/>
</dbReference>
<evidence type="ECO:0000313" key="8">
    <source>
        <dbReference type="Proteomes" id="UP000324646"/>
    </source>
</evidence>
<evidence type="ECO:0000313" key="7">
    <source>
        <dbReference type="EMBL" id="QEK11983.1"/>
    </source>
</evidence>
<feature type="domain" description="Nucleoside phosphorylase" evidence="6">
    <location>
        <begin position="4"/>
        <end position="229"/>
    </location>
</feature>
<dbReference type="NCBIfam" id="TIGR01704">
    <property type="entry name" value="MTA_SAH-Nsdase"/>
    <property type="match status" value="1"/>
</dbReference>
<dbReference type="EMBL" id="CP042243">
    <property type="protein sequence ID" value="QEK11983.1"/>
    <property type="molecule type" value="Genomic_DNA"/>
</dbReference>
<organism evidence="7 8">
    <name type="scientific">Crassaminicella thermophila</name>
    <dbReference type="NCBI Taxonomy" id="2599308"/>
    <lineage>
        <taxon>Bacteria</taxon>
        <taxon>Bacillati</taxon>
        <taxon>Bacillota</taxon>
        <taxon>Clostridia</taxon>
        <taxon>Eubacteriales</taxon>
        <taxon>Clostridiaceae</taxon>
        <taxon>Crassaminicella</taxon>
    </lineage>
</organism>
<dbReference type="AlphaFoldDB" id="A0A5C0SBP3"/>
<keyword evidence="8" id="KW-1185">Reference proteome</keyword>